<keyword evidence="11" id="KW-1185">Reference proteome</keyword>
<dbReference type="PANTHER" id="PTHR43227:SF11">
    <property type="entry name" value="BLL4140 PROTEIN"/>
    <property type="match status" value="1"/>
</dbReference>
<evidence type="ECO:0000256" key="6">
    <source>
        <dbReference type="ARBA" id="ARBA00023136"/>
    </source>
</evidence>
<feature type="transmembrane region" description="Helical" evidence="7">
    <location>
        <begin position="136"/>
        <end position="157"/>
    </location>
</feature>
<dbReference type="RefSeq" id="WP_239312533.1">
    <property type="nucleotide sequence ID" value="NZ_BAAAZQ010000001.1"/>
</dbReference>
<dbReference type="PANTHER" id="PTHR43227">
    <property type="entry name" value="BLL4140 PROTEIN"/>
    <property type="match status" value="1"/>
</dbReference>
<dbReference type="InterPro" id="IPR000515">
    <property type="entry name" value="MetI-like"/>
</dbReference>
<dbReference type="InterPro" id="IPR050809">
    <property type="entry name" value="UgpAE/MalFG_permease"/>
</dbReference>
<evidence type="ECO:0000256" key="3">
    <source>
        <dbReference type="ARBA" id="ARBA00022475"/>
    </source>
</evidence>
<keyword evidence="6 7" id="KW-0472">Membrane</keyword>
<feature type="region of interest" description="Disordered" evidence="8">
    <location>
        <begin position="1"/>
        <end position="25"/>
    </location>
</feature>
<comment type="caution">
    <text evidence="10">The sequence shown here is derived from an EMBL/GenBank/DDBJ whole genome shotgun (WGS) entry which is preliminary data.</text>
</comment>
<keyword evidence="3" id="KW-1003">Cell membrane</keyword>
<keyword evidence="5 7" id="KW-1133">Transmembrane helix</keyword>
<evidence type="ECO:0000256" key="5">
    <source>
        <dbReference type="ARBA" id="ARBA00022989"/>
    </source>
</evidence>
<gene>
    <name evidence="10" type="ORF">Pma05_36320</name>
</gene>
<organism evidence="10 11">
    <name type="scientific">Plantactinospora mayteni</name>
    <dbReference type="NCBI Taxonomy" id="566021"/>
    <lineage>
        <taxon>Bacteria</taxon>
        <taxon>Bacillati</taxon>
        <taxon>Actinomycetota</taxon>
        <taxon>Actinomycetes</taxon>
        <taxon>Micromonosporales</taxon>
        <taxon>Micromonosporaceae</taxon>
        <taxon>Plantactinospora</taxon>
    </lineage>
</organism>
<accession>A0ABQ4EQV9</accession>
<dbReference type="EMBL" id="BONX01000023">
    <property type="protein sequence ID" value="GIG97059.1"/>
    <property type="molecule type" value="Genomic_DNA"/>
</dbReference>
<feature type="transmembrane region" description="Helical" evidence="7">
    <location>
        <begin position="103"/>
        <end position="124"/>
    </location>
</feature>
<feature type="transmembrane region" description="Helical" evidence="7">
    <location>
        <begin position="38"/>
        <end position="58"/>
    </location>
</feature>
<evidence type="ECO:0000313" key="10">
    <source>
        <dbReference type="EMBL" id="GIG97059.1"/>
    </source>
</evidence>
<evidence type="ECO:0000256" key="4">
    <source>
        <dbReference type="ARBA" id="ARBA00022692"/>
    </source>
</evidence>
<dbReference type="Gene3D" id="1.10.3720.10">
    <property type="entry name" value="MetI-like"/>
    <property type="match status" value="1"/>
</dbReference>
<dbReference type="PROSITE" id="PS50928">
    <property type="entry name" value="ABC_TM1"/>
    <property type="match status" value="1"/>
</dbReference>
<keyword evidence="2 7" id="KW-0813">Transport</keyword>
<dbReference type="SUPFAM" id="SSF161098">
    <property type="entry name" value="MetI-like"/>
    <property type="match status" value="1"/>
</dbReference>
<dbReference type="Pfam" id="PF00528">
    <property type="entry name" value="BPD_transp_1"/>
    <property type="match status" value="1"/>
</dbReference>
<sequence>MTPTPTAPPVEAGRAAGVPRSPARRRRRRIGRFTPRDIAVIGLLLGLPLLLDLGLIWGPALASIGLSFTSWDGLGEIRPVGLDNYVNIVSNYPPFWPAVWHNLLWLAFLGLVATPFGLFLAVLLDREMRFTRFYQTAFYLPVVLSLAVVGFLAQLIFSRDYGVANAILGRTDNPVDWLGDPSINLWSVLLLVGWRHVGYVMLLYLAGLKAVDPVLKEAAAIDGANEAQTFFRVVFPTLRPVNVIVLVITVIEALRAFDVVYAINRGRNGLELLSVLVTDNIVGEASRIGYGSAIAVILLLISTGFIAVYLVQVFRREDEA</sequence>
<comment type="similarity">
    <text evidence="7">Belongs to the binding-protein-dependent transport system permease family.</text>
</comment>
<feature type="compositionally biased region" description="Low complexity" evidence="8">
    <location>
        <begin position="12"/>
        <end position="21"/>
    </location>
</feature>
<name>A0ABQ4EQV9_9ACTN</name>
<evidence type="ECO:0000256" key="8">
    <source>
        <dbReference type="SAM" id="MobiDB-lite"/>
    </source>
</evidence>
<feature type="domain" description="ABC transmembrane type-1" evidence="9">
    <location>
        <begin position="99"/>
        <end position="309"/>
    </location>
</feature>
<protein>
    <submittedName>
        <fullName evidence="10">ABC transporter permease</fullName>
    </submittedName>
</protein>
<feature type="transmembrane region" description="Helical" evidence="7">
    <location>
        <begin position="288"/>
        <end position="311"/>
    </location>
</feature>
<dbReference type="CDD" id="cd06261">
    <property type="entry name" value="TM_PBP2"/>
    <property type="match status" value="1"/>
</dbReference>
<keyword evidence="4 7" id="KW-0812">Transmembrane</keyword>
<feature type="transmembrane region" description="Helical" evidence="7">
    <location>
        <begin position="183"/>
        <end position="206"/>
    </location>
</feature>
<evidence type="ECO:0000256" key="2">
    <source>
        <dbReference type="ARBA" id="ARBA00022448"/>
    </source>
</evidence>
<proteinExistence type="inferred from homology"/>
<comment type="subcellular location">
    <subcellularLocation>
        <location evidence="1 7">Cell membrane</location>
        <topology evidence="1 7">Multi-pass membrane protein</topology>
    </subcellularLocation>
</comment>
<evidence type="ECO:0000256" key="1">
    <source>
        <dbReference type="ARBA" id="ARBA00004651"/>
    </source>
</evidence>
<evidence type="ECO:0000313" key="11">
    <source>
        <dbReference type="Proteomes" id="UP000621500"/>
    </source>
</evidence>
<dbReference type="InterPro" id="IPR035906">
    <property type="entry name" value="MetI-like_sf"/>
</dbReference>
<evidence type="ECO:0000259" key="9">
    <source>
        <dbReference type="PROSITE" id="PS50928"/>
    </source>
</evidence>
<dbReference type="Proteomes" id="UP000621500">
    <property type="component" value="Unassembled WGS sequence"/>
</dbReference>
<reference evidence="10 11" key="1">
    <citation type="submission" date="2021-01" db="EMBL/GenBank/DDBJ databases">
        <title>Whole genome shotgun sequence of Plantactinospora mayteni NBRC 109088.</title>
        <authorList>
            <person name="Komaki H."/>
            <person name="Tamura T."/>
        </authorList>
    </citation>
    <scope>NUCLEOTIDE SEQUENCE [LARGE SCALE GENOMIC DNA]</scope>
    <source>
        <strain evidence="10 11">NBRC 109088</strain>
    </source>
</reference>
<evidence type="ECO:0000256" key="7">
    <source>
        <dbReference type="RuleBase" id="RU363032"/>
    </source>
</evidence>